<feature type="active site" evidence="1">
    <location>
        <position position="242"/>
    </location>
</feature>
<evidence type="ECO:0000259" key="3">
    <source>
        <dbReference type="PROSITE" id="PS51786"/>
    </source>
</evidence>
<comment type="caution">
    <text evidence="4">The sequence shown here is derived from an EMBL/GenBank/DDBJ whole genome shotgun (WGS) entry which is preliminary data.</text>
</comment>
<name>A0ABW1WD30_9BACL</name>
<accession>A0ABW1WD30</accession>
<sequence>MQKRKKIIQWVLIILGIVLIALNFYQTPYFVQRPGKAESMHGMIKVKNAYPIDGAYRLVYIYLGQANIYQYLWAKFDGDKYTTLVKENQVKMPNEDEQDYNLRQENYMNSAQQTAAYVAYQAAGKKPKLLEKGVLIIGLMKSMPNAHALKVGDLVIGMDNHRIATTTDMDRLIKKKNVGDTFPLTIVRKNQVKTVTVKVAPFPKAYAGSGRSRGIGIYQDNHVKAEVKPSVKFTIHNIGGPSAGLMMTLDIYDQLTKENLSKGRDIAGTGTIELNGDVGPIGGISDKVVGASKSGADIFFAPYADHEYQLAKKTANEIGTKMKIVPVKRFSDAVNYLMRE</sequence>
<dbReference type="SUPFAM" id="SSF54211">
    <property type="entry name" value="Ribosomal protein S5 domain 2-like"/>
    <property type="match status" value="1"/>
</dbReference>
<feature type="transmembrane region" description="Helical" evidence="2">
    <location>
        <begin position="7"/>
        <end position="25"/>
    </location>
</feature>
<keyword evidence="2" id="KW-0812">Transmembrane</keyword>
<dbReference type="Pfam" id="PF13180">
    <property type="entry name" value="PDZ_2"/>
    <property type="match status" value="1"/>
</dbReference>
<keyword evidence="1 4" id="KW-0645">Protease</keyword>
<dbReference type="SUPFAM" id="SSF50156">
    <property type="entry name" value="PDZ domain-like"/>
    <property type="match status" value="1"/>
</dbReference>
<dbReference type="GO" id="GO:0008233">
    <property type="term" value="F:peptidase activity"/>
    <property type="evidence" value="ECO:0007669"/>
    <property type="project" value="UniProtKB-KW"/>
</dbReference>
<protein>
    <recommendedName>
        <fullName evidence="1">endopeptidase La</fullName>
        <ecNumber evidence="1">3.4.21.53</ecNumber>
    </recommendedName>
</protein>
<dbReference type="InterPro" id="IPR014721">
    <property type="entry name" value="Ribsml_uS5_D2-typ_fold_subgr"/>
</dbReference>
<keyword evidence="1 4" id="KW-0378">Hydrolase</keyword>
<evidence type="ECO:0000313" key="4">
    <source>
        <dbReference type="EMBL" id="MFC6385586.1"/>
    </source>
</evidence>
<keyword evidence="5" id="KW-1185">Reference proteome</keyword>
<dbReference type="InterPro" id="IPR020568">
    <property type="entry name" value="Ribosomal_Su5_D2-typ_SF"/>
</dbReference>
<dbReference type="Pfam" id="PF05362">
    <property type="entry name" value="Lon_C"/>
    <property type="match status" value="1"/>
</dbReference>
<dbReference type="RefSeq" id="WP_253051961.1">
    <property type="nucleotide sequence ID" value="NZ_JAMXWN010000001.1"/>
</dbReference>
<dbReference type="InterPro" id="IPR001478">
    <property type="entry name" value="PDZ"/>
</dbReference>
<reference evidence="5" key="1">
    <citation type="journal article" date="2019" name="Int. J. Syst. Evol. Microbiol.">
        <title>The Global Catalogue of Microorganisms (GCM) 10K type strain sequencing project: providing services to taxonomists for standard genome sequencing and annotation.</title>
        <authorList>
            <consortium name="The Broad Institute Genomics Platform"/>
            <consortium name="The Broad Institute Genome Sequencing Center for Infectious Disease"/>
            <person name="Wu L."/>
            <person name="Ma J."/>
        </authorList>
    </citation>
    <scope>NUCLEOTIDE SEQUENCE [LARGE SCALE GENOMIC DNA]</scope>
    <source>
        <strain evidence="5">CCUG 42001</strain>
    </source>
</reference>
<proteinExistence type="inferred from homology"/>
<dbReference type="Gene3D" id="3.30.230.10">
    <property type="match status" value="1"/>
</dbReference>
<comment type="catalytic activity">
    <reaction evidence="1">
        <text>Hydrolysis of proteins in presence of ATP.</text>
        <dbReference type="EC" id="3.4.21.53"/>
    </reaction>
</comment>
<dbReference type="EMBL" id="JBHSTQ010000002">
    <property type="protein sequence ID" value="MFC6385586.1"/>
    <property type="molecule type" value="Genomic_DNA"/>
</dbReference>
<dbReference type="InterPro" id="IPR027065">
    <property type="entry name" value="Lon_Prtase"/>
</dbReference>
<evidence type="ECO:0000256" key="1">
    <source>
        <dbReference type="PROSITE-ProRule" id="PRU01122"/>
    </source>
</evidence>
<evidence type="ECO:0000313" key="5">
    <source>
        <dbReference type="Proteomes" id="UP001596267"/>
    </source>
</evidence>
<dbReference type="GO" id="GO:0006508">
    <property type="term" value="P:proteolysis"/>
    <property type="evidence" value="ECO:0007669"/>
    <property type="project" value="UniProtKB-KW"/>
</dbReference>
<evidence type="ECO:0000256" key="2">
    <source>
        <dbReference type="SAM" id="Phobius"/>
    </source>
</evidence>
<keyword evidence="2" id="KW-1133">Transmembrane helix</keyword>
<dbReference type="NCBIfam" id="NF041438">
    <property type="entry name" value="SepM_fam_S16"/>
    <property type="match status" value="1"/>
</dbReference>
<feature type="active site" evidence="1">
    <location>
        <position position="287"/>
    </location>
</feature>
<dbReference type="EC" id="3.4.21.53" evidence="1"/>
<keyword evidence="2" id="KW-0472">Membrane</keyword>
<keyword evidence="1" id="KW-0720">Serine protease</keyword>
<gene>
    <name evidence="4" type="ORF">ACFP7A_03135</name>
</gene>
<dbReference type="Proteomes" id="UP001596267">
    <property type="component" value="Unassembled WGS sequence"/>
</dbReference>
<organism evidence="4 5">
    <name type="scientific">Sporolactobacillus kofuensis</name>
    <dbReference type="NCBI Taxonomy" id="269672"/>
    <lineage>
        <taxon>Bacteria</taxon>
        <taxon>Bacillati</taxon>
        <taxon>Bacillota</taxon>
        <taxon>Bacilli</taxon>
        <taxon>Bacillales</taxon>
        <taxon>Sporolactobacillaceae</taxon>
        <taxon>Sporolactobacillus</taxon>
    </lineage>
</organism>
<dbReference type="InterPro" id="IPR036034">
    <property type="entry name" value="PDZ_sf"/>
</dbReference>
<dbReference type="PROSITE" id="PS51786">
    <property type="entry name" value="LON_PROTEOLYTIC"/>
    <property type="match status" value="1"/>
</dbReference>
<dbReference type="InterPro" id="IPR008269">
    <property type="entry name" value="Lon_proteolytic"/>
</dbReference>
<feature type="domain" description="Lon proteolytic" evidence="3">
    <location>
        <begin position="237"/>
        <end position="340"/>
    </location>
</feature>
<comment type="similarity">
    <text evidence="1">Belongs to the peptidase S16 family.</text>
</comment>
<dbReference type="PANTHER" id="PTHR10046">
    <property type="entry name" value="ATP DEPENDENT LON PROTEASE FAMILY MEMBER"/>
    <property type="match status" value="1"/>
</dbReference>